<evidence type="ECO:0000256" key="1">
    <source>
        <dbReference type="SAM" id="Phobius"/>
    </source>
</evidence>
<sequence>MNIDRDDSKPNRCEYILPALAIISLIASCIIVSYKKLFWNDELFSYYLIADPSFAHMMSAFSDKINATPPLYFILGWFWAKLFGSTELSLRLFSSLGICIACATVWIMLRRTYNFWSASIGTLGVFCTSDMILYQNAETRMYGLLLAVCSLALLNFDILNKKSKCSWNLIISNIFIHAAIVQTHIFGILYSAAILFTFILRDKYFNVFRPKIYLSIGLSWLSLILYIPAFLNQADAGKPRTWYAIPELADLLINLIGVSSSSYLLFIFFSLILISGCQFMFDPDPSARHEFKTSRQNLQYSNEFSLLIFAFVFLAVPVFVWIISLTIKPIYWYRYMIPSTLSWSILIAYLASCIISPGVRVRLNIFNWEIFRFLFTKKTSILLLTLATILLVNPILYGKNLSKEELPGSNDDKYGYKELPIVTQISHDFIKRIHYSPNRSRYFFILDWQSAVDNSSGRFTPGEYKNLDALKRNYPEVFQNNIILSQDFLKMYNRFLVLDYLNYNQKCTLEDFFCPRWLEMRILNNSSYKVTSIGDIKVTTIPGDIQDRKLLLIDKIK</sequence>
<reference evidence="2" key="1">
    <citation type="submission" date="2019-10" db="EMBL/GenBank/DDBJ databases">
        <title>Draft genome sequece of Microseira wollei NIES-4236.</title>
        <authorList>
            <person name="Yamaguchi H."/>
            <person name="Suzuki S."/>
            <person name="Kawachi M."/>
        </authorList>
    </citation>
    <scope>NUCLEOTIDE SEQUENCE</scope>
    <source>
        <strain evidence="2">NIES-4236</strain>
    </source>
</reference>
<organism evidence="2 3">
    <name type="scientific">Microseira wollei NIES-4236</name>
    <dbReference type="NCBI Taxonomy" id="2530354"/>
    <lineage>
        <taxon>Bacteria</taxon>
        <taxon>Bacillati</taxon>
        <taxon>Cyanobacteriota</taxon>
        <taxon>Cyanophyceae</taxon>
        <taxon>Oscillatoriophycideae</taxon>
        <taxon>Aerosakkonematales</taxon>
        <taxon>Aerosakkonemataceae</taxon>
        <taxon>Microseira</taxon>
    </lineage>
</organism>
<protein>
    <recommendedName>
        <fullName evidence="4">Glycosyltransferase RgtA/B/C/D-like domain-containing protein</fullName>
    </recommendedName>
</protein>
<feature type="transmembrane region" description="Helical" evidence="1">
    <location>
        <begin position="141"/>
        <end position="159"/>
    </location>
</feature>
<keyword evidence="1" id="KW-1133">Transmembrane helix</keyword>
<evidence type="ECO:0000313" key="2">
    <source>
        <dbReference type="EMBL" id="GET35664.1"/>
    </source>
</evidence>
<feature type="transmembrane region" description="Helical" evidence="1">
    <location>
        <begin position="251"/>
        <end position="274"/>
    </location>
</feature>
<feature type="transmembrane region" description="Helical" evidence="1">
    <location>
        <begin position="335"/>
        <end position="359"/>
    </location>
</feature>
<dbReference type="RefSeq" id="WP_226573752.1">
    <property type="nucleotide sequence ID" value="NZ_BLAY01000003.1"/>
</dbReference>
<feature type="transmembrane region" description="Helical" evidence="1">
    <location>
        <begin position="304"/>
        <end position="323"/>
    </location>
</feature>
<keyword evidence="1" id="KW-0472">Membrane</keyword>
<keyword evidence="3" id="KW-1185">Reference proteome</keyword>
<feature type="transmembrane region" description="Helical" evidence="1">
    <location>
        <begin position="212"/>
        <end position="231"/>
    </location>
</feature>
<comment type="caution">
    <text evidence="2">The sequence shown here is derived from an EMBL/GenBank/DDBJ whole genome shotgun (WGS) entry which is preliminary data.</text>
</comment>
<feature type="transmembrane region" description="Helical" evidence="1">
    <location>
        <begin position="15"/>
        <end position="34"/>
    </location>
</feature>
<dbReference type="AlphaFoldDB" id="A0AAV3WEI6"/>
<dbReference type="PROSITE" id="PS51257">
    <property type="entry name" value="PROKAR_LIPOPROTEIN"/>
    <property type="match status" value="1"/>
</dbReference>
<accession>A0AAV3WEI6</accession>
<dbReference type="EMBL" id="BLAY01000003">
    <property type="protein sequence ID" value="GET35664.1"/>
    <property type="molecule type" value="Genomic_DNA"/>
</dbReference>
<feature type="transmembrane region" description="Helical" evidence="1">
    <location>
        <begin position="174"/>
        <end position="200"/>
    </location>
</feature>
<feature type="transmembrane region" description="Helical" evidence="1">
    <location>
        <begin position="92"/>
        <end position="109"/>
    </location>
</feature>
<feature type="transmembrane region" description="Helical" evidence="1">
    <location>
        <begin position="380"/>
        <end position="397"/>
    </location>
</feature>
<evidence type="ECO:0000313" key="3">
    <source>
        <dbReference type="Proteomes" id="UP001050975"/>
    </source>
</evidence>
<gene>
    <name evidence="2" type="ORF">MiSe_04060</name>
</gene>
<feature type="transmembrane region" description="Helical" evidence="1">
    <location>
        <begin position="115"/>
        <end position="134"/>
    </location>
</feature>
<keyword evidence="1" id="KW-0812">Transmembrane</keyword>
<proteinExistence type="predicted"/>
<dbReference type="Proteomes" id="UP001050975">
    <property type="component" value="Unassembled WGS sequence"/>
</dbReference>
<name>A0AAV3WEI6_9CYAN</name>
<evidence type="ECO:0008006" key="4">
    <source>
        <dbReference type="Google" id="ProtNLM"/>
    </source>
</evidence>